<sequence length="82" mass="9218">MQGIHVINDPNGNPAVLTIDLHNLDPHVSPLVTGLLELLQNQTEETERAEWRAATHVVLNRAYSDDEPDYSDVPAYTIRNRS</sequence>
<evidence type="ECO:0000313" key="1">
    <source>
        <dbReference type="EMBL" id="AUD03605.1"/>
    </source>
</evidence>
<accession>A0A2K8Z178</accession>
<evidence type="ECO:0000313" key="2">
    <source>
        <dbReference type="Proteomes" id="UP000232883"/>
    </source>
</evidence>
<organism evidence="1 2">
    <name type="scientific">Spirosoma pollinicola</name>
    <dbReference type="NCBI Taxonomy" id="2057025"/>
    <lineage>
        <taxon>Bacteria</taxon>
        <taxon>Pseudomonadati</taxon>
        <taxon>Bacteroidota</taxon>
        <taxon>Cytophagia</taxon>
        <taxon>Cytophagales</taxon>
        <taxon>Cytophagaceae</taxon>
        <taxon>Spirosoma</taxon>
    </lineage>
</organism>
<dbReference type="RefSeq" id="WP_100989672.1">
    <property type="nucleotide sequence ID" value="NZ_CP025096.1"/>
</dbReference>
<name>A0A2K8Z178_9BACT</name>
<reference evidence="1 2" key="1">
    <citation type="submission" date="2017-11" db="EMBL/GenBank/DDBJ databases">
        <title>Taxonomic description and genome sequences of Spirosoma HA7 sp. nov., isolated from pollen microhabitat of Corylus avellana.</title>
        <authorList>
            <person name="Ambika Manirajan B."/>
            <person name="Suarez C."/>
            <person name="Ratering S."/>
            <person name="Geissler-Plaum R."/>
            <person name="Cardinale M."/>
            <person name="Sylvia S."/>
        </authorList>
    </citation>
    <scope>NUCLEOTIDE SEQUENCE [LARGE SCALE GENOMIC DNA]</scope>
    <source>
        <strain evidence="1 2">HA7</strain>
    </source>
</reference>
<gene>
    <name evidence="1" type="ORF">CWM47_18285</name>
</gene>
<proteinExistence type="predicted"/>
<dbReference type="Proteomes" id="UP000232883">
    <property type="component" value="Chromosome"/>
</dbReference>
<keyword evidence="2" id="KW-1185">Reference proteome</keyword>
<dbReference type="OrthoDB" id="962576at2"/>
<dbReference type="AlphaFoldDB" id="A0A2K8Z178"/>
<dbReference type="EMBL" id="CP025096">
    <property type="protein sequence ID" value="AUD03605.1"/>
    <property type="molecule type" value="Genomic_DNA"/>
</dbReference>
<protein>
    <submittedName>
        <fullName evidence="1">Uncharacterized protein</fullName>
    </submittedName>
</protein>
<dbReference type="KEGG" id="spir:CWM47_18285"/>